<dbReference type="PROSITE" id="PS50887">
    <property type="entry name" value="GGDEF"/>
    <property type="match status" value="1"/>
</dbReference>
<evidence type="ECO:0000256" key="1">
    <source>
        <dbReference type="SAM" id="Phobius"/>
    </source>
</evidence>
<keyword evidence="5" id="KW-1185">Reference proteome</keyword>
<proteinExistence type="predicted"/>
<evidence type="ECO:0000313" key="4">
    <source>
        <dbReference type="EMBL" id="GID58032.1"/>
    </source>
</evidence>
<dbReference type="Pfam" id="PF00990">
    <property type="entry name" value="GGDEF"/>
    <property type="match status" value="1"/>
</dbReference>
<feature type="transmembrane region" description="Helical" evidence="1">
    <location>
        <begin position="202"/>
        <end position="224"/>
    </location>
</feature>
<dbReference type="SMART" id="SM00052">
    <property type="entry name" value="EAL"/>
    <property type="match status" value="1"/>
</dbReference>
<feature type="domain" description="EAL" evidence="2">
    <location>
        <begin position="498"/>
        <end position="755"/>
    </location>
</feature>
<feature type="transmembrane region" description="Helical" evidence="1">
    <location>
        <begin position="271"/>
        <end position="290"/>
    </location>
</feature>
<evidence type="ECO:0000313" key="5">
    <source>
        <dbReference type="Proteomes" id="UP000612282"/>
    </source>
</evidence>
<dbReference type="InterPro" id="IPR043128">
    <property type="entry name" value="Rev_trsase/Diguanyl_cyclase"/>
</dbReference>
<evidence type="ECO:0000259" key="2">
    <source>
        <dbReference type="PROSITE" id="PS50883"/>
    </source>
</evidence>
<feature type="transmembrane region" description="Helical" evidence="1">
    <location>
        <begin position="172"/>
        <end position="190"/>
    </location>
</feature>
<dbReference type="InterPro" id="IPR029787">
    <property type="entry name" value="Nucleotide_cyclase"/>
</dbReference>
<dbReference type="RefSeq" id="WP_203801537.1">
    <property type="nucleotide sequence ID" value="NZ_BAAAQE010000019.1"/>
</dbReference>
<dbReference type="PANTHER" id="PTHR44757">
    <property type="entry name" value="DIGUANYLATE CYCLASE DGCP"/>
    <property type="match status" value="1"/>
</dbReference>
<dbReference type="Proteomes" id="UP000612282">
    <property type="component" value="Unassembled WGS sequence"/>
</dbReference>
<organism evidence="4 5">
    <name type="scientific">Actinoplanes couchii</name>
    <dbReference type="NCBI Taxonomy" id="403638"/>
    <lineage>
        <taxon>Bacteria</taxon>
        <taxon>Bacillati</taxon>
        <taxon>Actinomycetota</taxon>
        <taxon>Actinomycetes</taxon>
        <taxon>Micromonosporales</taxon>
        <taxon>Micromonosporaceae</taxon>
        <taxon>Actinoplanes</taxon>
    </lineage>
</organism>
<dbReference type="PANTHER" id="PTHR44757:SF2">
    <property type="entry name" value="BIOFILM ARCHITECTURE MAINTENANCE PROTEIN MBAA"/>
    <property type="match status" value="1"/>
</dbReference>
<keyword evidence="1" id="KW-0472">Membrane</keyword>
<dbReference type="InterPro" id="IPR035919">
    <property type="entry name" value="EAL_sf"/>
</dbReference>
<dbReference type="Pfam" id="PF00563">
    <property type="entry name" value="EAL"/>
    <property type="match status" value="1"/>
</dbReference>
<feature type="domain" description="GGDEF" evidence="3">
    <location>
        <begin position="358"/>
        <end position="489"/>
    </location>
</feature>
<feature type="transmembrane region" description="Helical" evidence="1">
    <location>
        <begin position="16"/>
        <end position="36"/>
    </location>
</feature>
<feature type="transmembrane region" description="Helical" evidence="1">
    <location>
        <begin position="75"/>
        <end position="95"/>
    </location>
</feature>
<dbReference type="EMBL" id="BOMG01000080">
    <property type="protein sequence ID" value="GID58032.1"/>
    <property type="molecule type" value="Genomic_DNA"/>
</dbReference>
<dbReference type="SUPFAM" id="SSF141868">
    <property type="entry name" value="EAL domain-like"/>
    <property type="match status" value="1"/>
</dbReference>
<dbReference type="Gene3D" id="3.30.70.270">
    <property type="match status" value="1"/>
</dbReference>
<dbReference type="NCBIfam" id="TIGR00254">
    <property type="entry name" value="GGDEF"/>
    <property type="match status" value="1"/>
</dbReference>
<dbReference type="InterPro" id="IPR052155">
    <property type="entry name" value="Biofilm_reg_signaling"/>
</dbReference>
<evidence type="ECO:0008006" key="6">
    <source>
        <dbReference type="Google" id="ProtNLM"/>
    </source>
</evidence>
<sequence>MSGSEVTAGPRPDRALVVPLILALLALAGALGWLAVRDAGDHVLGNLGGTVTTVCAAAACYRVSRLAAAVRPVRGFWMLWSASAAVLVLSTLAAMVRGARGDTGMPLYEAIPTLASLNLAMIAFRNVPLTPRTRLDWARLLLDGTAVTVAGMVFFGYVVLNSIPDGTSLVTRSAAGVVGIGCLLALVIFGKAAISPEGRVDPIALGILAVCPLAGLVAVVLFLGGTETGMLLLSVVGYPLVGLGICAAAYRQGNALDGPPARRPAWTFADPLQFLAIAVTAVLVIMVSARDLDLRGRAVIVGAVLIAAIVVVRQLLSLSGIRRQQAELERLALNDNLTGLPNRTGFIIALTERVEAGHIATVLLLDIDDFKMINDTIGPAAADQLLDQVAQRLQQSIGRCESVARLGGDEFAVLLPIDDAAGAETAAARFQATIGRPVTAGDQQFLLNASVGIAISAPGETADEVLRNADIAMYAAKESGKASWVRFEPRMRHDMTEYARVASELHDAILGGQLRLLYQPVYDLVTGRMHGCEALVQWQHPVRGFVPPIDFIPVAERSGLIVPLGAWVLRESCEQLTRWRAEHGADTIEAVNVNVAVRQLKDPGFVDTVAAVLSDTGLRPRNLILEVTESSVVDGPQVAETLGLLHEMGVRLALDDFGTGQSSLSLLRAFPVDVLKLDKSFVDGIADGTDRGRLAVAAAVAQLVEFLQLKSVAEGIESRAQLERLRDLGYRYGQGYFMAKPLPAAECGALMAAEPMAAVTHG</sequence>
<dbReference type="InterPro" id="IPR001633">
    <property type="entry name" value="EAL_dom"/>
</dbReference>
<dbReference type="SMART" id="SM00267">
    <property type="entry name" value="GGDEF"/>
    <property type="match status" value="1"/>
</dbReference>
<dbReference type="InterPro" id="IPR000160">
    <property type="entry name" value="GGDEF_dom"/>
</dbReference>
<keyword evidence="1" id="KW-1133">Transmembrane helix</keyword>
<dbReference type="CDD" id="cd01948">
    <property type="entry name" value="EAL"/>
    <property type="match status" value="1"/>
</dbReference>
<dbReference type="CDD" id="cd01949">
    <property type="entry name" value="GGDEF"/>
    <property type="match status" value="1"/>
</dbReference>
<keyword evidence="1" id="KW-0812">Transmembrane</keyword>
<dbReference type="Gene3D" id="3.20.20.450">
    <property type="entry name" value="EAL domain"/>
    <property type="match status" value="1"/>
</dbReference>
<accession>A0ABQ3XHQ7</accession>
<gene>
    <name evidence="4" type="ORF">Aco03nite_064360</name>
</gene>
<feature type="transmembrane region" description="Helical" evidence="1">
    <location>
        <begin position="42"/>
        <end position="63"/>
    </location>
</feature>
<feature type="transmembrane region" description="Helical" evidence="1">
    <location>
        <begin position="107"/>
        <end position="128"/>
    </location>
</feature>
<protein>
    <recommendedName>
        <fullName evidence="6">Diguanylate cyclase/phosphodiesterase</fullName>
    </recommendedName>
</protein>
<dbReference type="SUPFAM" id="SSF55073">
    <property type="entry name" value="Nucleotide cyclase"/>
    <property type="match status" value="1"/>
</dbReference>
<dbReference type="PROSITE" id="PS50883">
    <property type="entry name" value="EAL"/>
    <property type="match status" value="1"/>
</dbReference>
<feature type="transmembrane region" description="Helical" evidence="1">
    <location>
        <begin position="296"/>
        <end position="316"/>
    </location>
</feature>
<comment type="caution">
    <text evidence="4">The sequence shown here is derived from an EMBL/GenBank/DDBJ whole genome shotgun (WGS) entry which is preliminary data.</text>
</comment>
<evidence type="ECO:0000259" key="3">
    <source>
        <dbReference type="PROSITE" id="PS50887"/>
    </source>
</evidence>
<name>A0ABQ3XHQ7_9ACTN</name>
<reference evidence="4 5" key="1">
    <citation type="submission" date="2021-01" db="EMBL/GenBank/DDBJ databases">
        <title>Whole genome shotgun sequence of Actinoplanes couchii NBRC 106145.</title>
        <authorList>
            <person name="Komaki H."/>
            <person name="Tamura T."/>
        </authorList>
    </citation>
    <scope>NUCLEOTIDE SEQUENCE [LARGE SCALE GENOMIC DNA]</scope>
    <source>
        <strain evidence="4 5">NBRC 106145</strain>
    </source>
</reference>
<feature type="transmembrane region" description="Helical" evidence="1">
    <location>
        <begin position="140"/>
        <end position="160"/>
    </location>
</feature>
<feature type="transmembrane region" description="Helical" evidence="1">
    <location>
        <begin position="230"/>
        <end position="250"/>
    </location>
</feature>